<evidence type="ECO:0000313" key="2">
    <source>
        <dbReference type="EMBL" id="KOB67566.1"/>
    </source>
</evidence>
<evidence type="ECO:0000313" key="3">
    <source>
        <dbReference type="Proteomes" id="UP000037510"/>
    </source>
</evidence>
<gene>
    <name evidence="2" type="ORF">OBRU01_19637</name>
</gene>
<protein>
    <submittedName>
        <fullName evidence="2">Uncharacterized protein</fullName>
    </submittedName>
</protein>
<name>A0A0L7KWX6_OPEBR</name>
<sequence>MDFEQWKPLTGRGDPLHNDPTYDYEPPVLERVHYWADDTKPEREHYPEKKSEVLMLGVSSRKPSVTSRQPPLPPPRRHQQFRPPPTKYEDFTYKLSDTYPMTILVPPPPPPPGHKPSLFILDDEKTPISNSHIKDIILPLVSTKDTTNAPEKLTSMYALQEANLIYQSSSTSQNWILDTNETLPQNINNAVSSDYAGWGPTTPVDVYETANETHNLVSNDHVEIAKHPYSFYRPMLSEAPPPPPQENDSLLHLSTFLPTALPPTTFEEPTTSLPEATLPTERTTSETTSETQDYYEETSTEKPTTLVFRPNPITSELTERPDTNEAVNLFSMLGPMMSMPILNGPDRPEDNLYAHASENMQVFKETRPEDILKLENMQTMQPPPPVMFTESTTASHKQPYHANSNIISLLQQNKPSLHTHDPYLHMRYTTPVSKTSTDTFDKNKSTTEASAPMYLIIQGHSKVKTYSSKPKPGDDQKHATENDILKPNETNEVKHLHPKEKFAKKLNITEVRKSKAQNLKALVDHGLGSIELQEANLGIKYDVSDGSDVPLELYRQGIVDSDENDYKSLRKTTEKRVKRQIDLEDLMPFDEESIEEFVYNFFEGKKNETSFTGLIAQAVTSDAANAVDELEDDEDSSEVKDEDR</sequence>
<proteinExistence type="predicted"/>
<keyword evidence="3" id="KW-1185">Reference proteome</keyword>
<reference evidence="2 3" key="1">
    <citation type="journal article" date="2015" name="Genome Biol. Evol.">
        <title>The genome of winter moth (Operophtera brumata) provides a genomic perspective on sexual dimorphism and phenology.</title>
        <authorList>
            <person name="Derks M.F."/>
            <person name="Smit S."/>
            <person name="Salis L."/>
            <person name="Schijlen E."/>
            <person name="Bossers A."/>
            <person name="Mateman C."/>
            <person name="Pijl A.S."/>
            <person name="de Ridder D."/>
            <person name="Groenen M.A."/>
            <person name="Visser M.E."/>
            <person name="Megens H.J."/>
        </authorList>
    </citation>
    <scope>NUCLEOTIDE SEQUENCE [LARGE SCALE GENOMIC DNA]</scope>
    <source>
        <strain evidence="2">WM2013NL</strain>
        <tissue evidence="2">Head and thorax</tissue>
    </source>
</reference>
<accession>A0A0L7KWX6</accession>
<feature type="region of interest" description="Disordered" evidence="1">
    <location>
        <begin position="264"/>
        <end position="302"/>
    </location>
</feature>
<dbReference type="Proteomes" id="UP000037510">
    <property type="component" value="Unassembled WGS sequence"/>
</dbReference>
<dbReference type="AlphaFoldDB" id="A0A0L7KWX6"/>
<evidence type="ECO:0000256" key="1">
    <source>
        <dbReference type="SAM" id="MobiDB-lite"/>
    </source>
</evidence>
<organism evidence="2 3">
    <name type="scientific">Operophtera brumata</name>
    <name type="common">Winter moth</name>
    <name type="synonym">Phalaena brumata</name>
    <dbReference type="NCBI Taxonomy" id="104452"/>
    <lineage>
        <taxon>Eukaryota</taxon>
        <taxon>Metazoa</taxon>
        <taxon>Ecdysozoa</taxon>
        <taxon>Arthropoda</taxon>
        <taxon>Hexapoda</taxon>
        <taxon>Insecta</taxon>
        <taxon>Pterygota</taxon>
        <taxon>Neoptera</taxon>
        <taxon>Endopterygota</taxon>
        <taxon>Lepidoptera</taxon>
        <taxon>Glossata</taxon>
        <taxon>Ditrysia</taxon>
        <taxon>Geometroidea</taxon>
        <taxon>Geometridae</taxon>
        <taxon>Larentiinae</taxon>
        <taxon>Operophtera</taxon>
    </lineage>
</organism>
<dbReference type="EMBL" id="JTDY01004948">
    <property type="protein sequence ID" value="KOB67566.1"/>
    <property type="molecule type" value="Genomic_DNA"/>
</dbReference>
<comment type="caution">
    <text evidence="2">The sequence shown here is derived from an EMBL/GenBank/DDBJ whole genome shotgun (WGS) entry which is preliminary data.</text>
</comment>
<feature type="region of interest" description="Disordered" evidence="1">
    <location>
        <begin position="1"/>
        <end position="23"/>
    </location>
</feature>
<feature type="compositionally biased region" description="Low complexity" evidence="1">
    <location>
        <begin position="264"/>
        <end position="292"/>
    </location>
</feature>
<feature type="region of interest" description="Disordered" evidence="1">
    <location>
        <begin position="57"/>
        <end position="85"/>
    </location>
</feature>